<name>A0ACC0P0K6_RHOML</name>
<comment type="caution">
    <text evidence="1">The sequence shown here is derived from an EMBL/GenBank/DDBJ whole genome shotgun (WGS) entry which is preliminary data.</text>
</comment>
<evidence type="ECO:0000313" key="2">
    <source>
        <dbReference type="Proteomes" id="UP001062846"/>
    </source>
</evidence>
<sequence>MKCRRFEKGLHPSIKLLAVSQLIGRFSEIVEYARSVENPVGAHEDVEVWEPKQPTASTSLPLGCSGSQGRKRQWATYFIGKSLSFCQTTNCVSSV</sequence>
<accession>A0ACC0P0K6</accession>
<dbReference type="EMBL" id="CM046391">
    <property type="protein sequence ID" value="KAI8559162.1"/>
    <property type="molecule type" value="Genomic_DNA"/>
</dbReference>
<gene>
    <name evidence="1" type="ORF">RHMOL_Rhmol04G0152100</name>
</gene>
<dbReference type="Proteomes" id="UP001062846">
    <property type="component" value="Chromosome 4"/>
</dbReference>
<organism evidence="1 2">
    <name type="scientific">Rhododendron molle</name>
    <name type="common">Chinese azalea</name>
    <name type="synonym">Azalea mollis</name>
    <dbReference type="NCBI Taxonomy" id="49168"/>
    <lineage>
        <taxon>Eukaryota</taxon>
        <taxon>Viridiplantae</taxon>
        <taxon>Streptophyta</taxon>
        <taxon>Embryophyta</taxon>
        <taxon>Tracheophyta</taxon>
        <taxon>Spermatophyta</taxon>
        <taxon>Magnoliopsida</taxon>
        <taxon>eudicotyledons</taxon>
        <taxon>Gunneridae</taxon>
        <taxon>Pentapetalae</taxon>
        <taxon>asterids</taxon>
        <taxon>Ericales</taxon>
        <taxon>Ericaceae</taxon>
        <taxon>Ericoideae</taxon>
        <taxon>Rhodoreae</taxon>
        <taxon>Rhododendron</taxon>
    </lineage>
</organism>
<evidence type="ECO:0000313" key="1">
    <source>
        <dbReference type="EMBL" id="KAI8559162.1"/>
    </source>
</evidence>
<proteinExistence type="predicted"/>
<protein>
    <submittedName>
        <fullName evidence="1">Uncharacterized protein</fullName>
    </submittedName>
</protein>
<keyword evidence="2" id="KW-1185">Reference proteome</keyword>
<reference evidence="1" key="1">
    <citation type="submission" date="2022-02" db="EMBL/GenBank/DDBJ databases">
        <title>Plant Genome Project.</title>
        <authorList>
            <person name="Zhang R.-G."/>
        </authorList>
    </citation>
    <scope>NUCLEOTIDE SEQUENCE</scope>
    <source>
        <strain evidence="1">AT1</strain>
    </source>
</reference>